<evidence type="ECO:0000313" key="1">
    <source>
        <dbReference type="EMBL" id="GFD57414.1"/>
    </source>
</evidence>
<sequence length="88" mass="9218">DGDEVVVDVEQSVKVVEKEVSTADPVTTGGEVVTTVGIKVTTAATIQISKDKLTLAQTLIEIKAAKPKVITTATGTRPKEKGIVMQDP</sequence>
<name>A0A699XLS3_TANCI</name>
<proteinExistence type="predicted"/>
<dbReference type="EMBL" id="BKCJ011840750">
    <property type="protein sequence ID" value="GFD57414.1"/>
    <property type="molecule type" value="Genomic_DNA"/>
</dbReference>
<dbReference type="AlphaFoldDB" id="A0A699XLS3"/>
<organism evidence="1">
    <name type="scientific">Tanacetum cinerariifolium</name>
    <name type="common">Dalmatian daisy</name>
    <name type="synonym">Chrysanthemum cinerariifolium</name>
    <dbReference type="NCBI Taxonomy" id="118510"/>
    <lineage>
        <taxon>Eukaryota</taxon>
        <taxon>Viridiplantae</taxon>
        <taxon>Streptophyta</taxon>
        <taxon>Embryophyta</taxon>
        <taxon>Tracheophyta</taxon>
        <taxon>Spermatophyta</taxon>
        <taxon>Magnoliopsida</taxon>
        <taxon>eudicotyledons</taxon>
        <taxon>Gunneridae</taxon>
        <taxon>Pentapetalae</taxon>
        <taxon>asterids</taxon>
        <taxon>campanulids</taxon>
        <taxon>Asterales</taxon>
        <taxon>Asteraceae</taxon>
        <taxon>Asteroideae</taxon>
        <taxon>Anthemideae</taxon>
        <taxon>Anthemidinae</taxon>
        <taxon>Tanacetum</taxon>
    </lineage>
</organism>
<feature type="non-terminal residue" evidence="1">
    <location>
        <position position="1"/>
    </location>
</feature>
<comment type="caution">
    <text evidence="1">The sequence shown here is derived from an EMBL/GenBank/DDBJ whole genome shotgun (WGS) entry which is preliminary data.</text>
</comment>
<protein>
    <submittedName>
        <fullName evidence="1">Uncharacterized protein</fullName>
    </submittedName>
</protein>
<reference evidence="1" key="1">
    <citation type="journal article" date="2019" name="Sci. Rep.">
        <title>Draft genome of Tanacetum cinerariifolium, the natural source of mosquito coil.</title>
        <authorList>
            <person name="Yamashiro T."/>
            <person name="Shiraishi A."/>
            <person name="Satake H."/>
            <person name="Nakayama K."/>
        </authorList>
    </citation>
    <scope>NUCLEOTIDE SEQUENCE</scope>
</reference>
<feature type="non-terminal residue" evidence="1">
    <location>
        <position position="88"/>
    </location>
</feature>
<gene>
    <name evidence="1" type="ORF">Tci_929383</name>
</gene>
<accession>A0A699XLS3</accession>